<dbReference type="RefSeq" id="XP_018295992.1">
    <property type="nucleotide sequence ID" value="XM_018435086.1"/>
</dbReference>
<dbReference type="AlphaFoldDB" id="A0A162UTL7"/>
<keyword evidence="2" id="KW-1185">Reference proteome</keyword>
<gene>
    <name evidence="1" type="ORF">PHYBLDRAFT_164831</name>
</gene>
<dbReference type="VEuPathDB" id="FungiDB:PHYBLDRAFT_164831"/>
<accession>A0A162UTL7</accession>
<dbReference type="GeneID" id="28995992"/>
<evidence type="ECO:0000313" key="2">
    <source>
        <dbReference type="Proteomes" id="UP000077315"/>
    </source>
</evidence>
<reference evidence="2" key="1">
    <citation type="submission" date="2015-06" db="EMBL/GenBank/DDBJ databases">
        <title>Expansion of signal transduction pathways in fungi by whole-genome duplication.</title>
        <authorList>
            <consortium name="DOE Joint Genome Institute"/>
            <person name="Corrochano L.M."/>
            <person name="Kuo A."/>
            <person name="Marcet-Houben M."/>
            <person name="Polaino S."/>
            <person name="Salamov A."/>
            <person name="Villalobos J.M."/>
            <person name="Alvarez M.I."/>
            <person name="Avalos J."/>
            <person name="Benito E.P."/>
            <person name="Benoit I."/>
            <person name="Burger G."/>
            <person name="Camino L.P."/>
            <person name="Canovas D."/>
            <person name="Cerda-Olmedo E."/>
            <person name="Cheng J.-F."/>
            <person name="Dominguez A."/>
            <person name="Elias M."/>
            <person name="Eslava A.P."/>
            <person name="Glaser F."/>
            <person name="Grimwood J."/>
            <person name="Gutierrez G."/>
            <person name="Heitman J."/>
            <person name="Henrissat B."/>
            <person name="Iturriaga E.A."/>
            <person name="Lang B.F."/>
            <person name="Lavin J.L."/>
            <person name="Lee S."/>
            <person name="Li W."/>
            <person name="Lindquist E."/>
            <person name="Lopez-Garcia S."/>
            <person name="Luque E.M."/>
            <person name="Marcos A.T."/>
            <person name="Martin J."/>
            <person name="McCluskey K."/>
            <person name="Medina H.R."/>
            <person name="Miralles-Duran A."/>
            <person name="Miyazaki A."/>
            <person name="Munoz-Torres E."/>
            <person name="Oguiza J.A."/>
            <person name="Ohm R."/>
            <person name="Olmedo M."/>
            <person name="Orejas M."/>
            <person name="Ortiz-Castellanos L."/>
            <person name="Pisabarro A.G."/>
            <person name="Rodriguez-Romero J."/>
            <person name="Ruiz-Herrera J."/>
            <person name="Ruiz-Vazquez R."/>
            <person name="Sanz C."/>
            <person name="Schackwitz W."/>
            <person name="Schmutz J."/>
            <person name="Shahriari M."/>
            <person name="Shelest E."/>
            <person name="Silva-Franco F."/>
            <person name="Soanes D."/>
            <person name="Syed K."/>
            <person name="Tagua V.G."/>
            <person name="Talbot N.J."/>
            <person name="Thon M."/>
            <person name="De vries R.P."/>
            <person name="Wiebenga A."/>
            <person name="Yadav J.S."/>
            <person name="Braun E.L."/>
            <person name="Baker S."/>
            <person name="Garre V."/>
            <person name="Horwitz B."/>
            <person name="Torres-Martinez S."/>
            <person name="Idnurm A."/>
            <person name="Herrera-Estrella A."/>
            <person name="Gabaldon T."/>
            <person name="Grigoriev I.V."/>
        </authorList>
    </citation>
    <scope>NUCLEOTIDE SEQUENCE [LARGE SCALE GENOMIC DNA]</scope>
    <source>
        <strain evidence="2">NRRL 1555(-)</strain>
    </source>
</reference>
<sequence>MPLEIKRTKNVVEIKRFDYYGLLAVKLKQFEHHTTLHYTTLHYMPIIEPIDIDIDINMYIYANPFKIRKAKKRSSFCYYNNYLYSPSGVICTRLFVHGSRICINDNENDPYTQKKTLYELRVYLMHRSANTVQLDNTTCGFRRENASKHGVDKGRIKEVDS</sequence>
<dbReference type="InParanoid" id="A0A162UTL7"/>
<proteinExistence type="predicted"/>
<name>A0A162UTL7_PHYB8</name>
<protein>
    <submittedName>
        <fullName evidence="1">Uncharacterized protein</fullName>
    </submittedName>
</protein>
<dbReference type="Proteomes" id="UP000077315">
    <property type="component" value="Unassembled WGS sequence"/>
</dbReference>
<evidence type="ECO:0000313" key="1">
    <source>
        <dbReference type="EMBL" id="OAD77952.1"/>
    </source>
</evidence>
<dbReference type="EMBL" id="KV440974">
    <property type="protein sequence ID" value="OAD77952.1"/>
    <property type="molecule type" value="Genomic_DNA"/>
</dbReference>
<organism evidence="1 2">
    <name type="scientific">Phycomyces blakesleeanus (strain ATCC 8743b / DSM 1359 / FGSC 10004 / NBRC 33097 / NRRL 1555)</name>
    <dbReference type="NCBI Taxonomy" id="763407"/>
    <lineage>
        <taxon>Eukaryota</taxon>
        <taxon>Fungi</taxon>
        <taxon>Fungi incertae sedis</taxon>
        <taxon>Mucoromycota</taxon>
        <taxon>Mucoromycotina</taxon>
        <taxon>Mucoromycetes</taxon>
        <taxon>Mucorales</taxon>
        <taxon>Phycomycetaceae</taxon>
        <taxon>Phycomyces</taxon>
    </lineage>
</organism>